<reference evidence="1" key="2">
    <citation type="journal article" date="2023" name="Science">
        <title>Genomic signatures of disease resistance in endangered staghorn corals.</title>
        <authorList>
            <person name="Vollmer S.V."/>
            <person name="Selwyn J.D."/>
            <person name="Despard B.A."/>
            <person name="Roesel C.L."/>
        </authorList>
    </citation>
    <scope>NUCLEOTIDE SEQUENCE</scope>
    <source>
        <strain evidence="1">K2</strain>
    </source>
</reference>
<sequence length="71" mass="8311">MYKFVAVLSRLFVYTEIKIKTFPARDRTFKIISDATSTTVIERLRGPKSFDIFQQPTPWNVSLSPRRIFPS</sequence>
<evidence type="ECO:0000313" key="2">
    <source>
        <dbReference type="Proteomes" id="UP001249851"/>
    </source>
</evidence>
<name>A0AAD9QEX4_ACRCE</name>
<gene>
    <name evidence="1" type="ORF">P5673_017602</name>
</gene>
<evidence type="ECO:0000313" key="1">
    <source>
        <dbReference type="EMBL" id="KAK2560017.1"/>
    </source>
</evidence>
<reference evidence="1" key="1">
    <citation type="journal article" date="2023" name="G3 (Bethesda)">
        <title>Whole genome assembly and annotation of the endangered Caribbean coral Acropora cervicornis.</title>
        <authorList>
            <person name="Selwyn J.D."/>
            <person name="Vollmer S.V."/>
        </authorList>
    </citation>
    <scope>NUCLEOTIDE SEQUENCE</scope>
    <source>
        <strain evidence="1">K2</strain>
    </source>
</reference>
<dbReference type="Proteomes" id="UP001249851">
    <property type="component" value="Unassembled WGS sequence"/>
</dbReference>
<comment type="caution">
    <text evidence="1">The sequence shown here is derived from an EMBL/GenBank/DDBJ whole genome shotgun (WGS) entry which is preliminary data.</text>
</comment>
<protein>
    <submittedName>
        <fullName evidence="1">Uncharacterized protein</fullName>
    </submittedName>
</protein>
<keyword evidence="2" id="KW-1185">Reference proteome</keyword>
<accession>A0AAD9QEX4</accession>
<organism evidence="1 2">
    <name type="scientific">Acropora cervicornis</name>
    <name type="common">Staghorn coral</name>
    <dbReference type="NCBI Taxonomy" id="6130"/>
    <lineage>
        <taxon>Eukaryota</taxon>
        <taxon>Metazoa</taxon>
        <taxon>Cnidaria</taxon>
        <taxon>Anthozoa</taxon>
        <taxon>Hexacorallia</taxon>
        <taxon>Scleractinia</taxon>
        <taxon>Astrocoeniina</taxon>
        <taxon>Acroporidae</taxon>
        <taxon>Acropora</taxon>
    </lineage>
</organism>
<proteinExistence type="predicted"/>
<dbReference type="EMBL" id="JARQWQ010000038">
    <property type="protein sequence ID" value="KAK2560017.1"/>
    <property type="molecule type" value="Genomic_DNA"/>
</dbReference>
<dbReference type="AlphaFoldDB" id="A0AAD9QEX4"/>